<keyword evidence="1" id="KW-1133">Transmembrane helix</keyword>
<dbReference type="Proteomes" id="UP000031647">
    <property type="component" value="Chromosome"/>
</dbReference>
<dbReference type="KEGG" id="sdz:Asd1617_03120"/>
<organism evidence="2 3">
    <name type="scientific">Shigella dysenteriae 1617</name>
    <dbReference type="NCBI Taxonomy" id="754093"/>
    <lineage>
        <taxon>Bacteria</taxon>
        <taxon>Pseudomonadati</taxon>
        <taxon>Pseudomonadota</taxon>
        <taxon>Gammaproteobacteria</taxon>
        <taxon>Enterobacterales</taxon>
        <taxon>Enterobacteriaceae</taxon>
        <taxon>Shigella</taxon>
    </lineage>
</organism>
<feature type="transmembrane region" description="Helical" evidence="1">
    <location>
        <begin position="12"/>
        <end position="30"/>
    </location>
</feature>
<protein>
    <submittedName>
        <fullName evidence="2">Uncharacterized protein</fullName>
    </submittedName>
</protein>
<keyword evidence="1" id="KW-0812">Transmembrane</keyword>
<sequence length="48" mass="5736">MFKYEHMFKSSLQYLYPCGLTGLVIFYRVWRFNARLTGLISVSELKNN</sequence>
<name>A0A0A6ZVI7_SHIDY</name>
<evidence type="ECO:0000313" key="3">
    <source>
        <dbReference type="Proteomes" id="UP000031647"/>
    </source>
</evidence>
<keyword evidence="1" id="KW-0472">Membrane</keyword>
<dbReference type="AlphaFoldDB" id="A0A0A6ZVI7"/>
<evidence type="ECO:0000256" key="1">
    <source>
        <dbReference type="SAM" id="Phobius"/>
    </source>
</evidence>
<accession>A0A0A6ZVI7</accession>
<gene>
    <name evidence="2" type="ORF">Asd1617_03120</name>
</gene>
<reference evidence="2 3" key="1">
    <citation type="submission" date="2013-09" db="EMBL/GenBank/DDBJ databases">
        <title>Comparative genomics of Sd1617 to representative strains in evaluating its pathogenesis.</title>
        <authorList>
            <person name="Aksomboon Vongsawan A."/>
            <person name="Kapatral V."/>
            <person name="Vaisvil B."/>
            <person name="Serichantalergs O."/>
            <person name="Hale T.L."/>
            <person name="Mason C.J."/>
        </authorList>
    </citation>
    <scope>NUCLEOTIDE SEQUENCE [LARGE SCALE GENOMIC DNA]</scope>
    <source>
        <strain evidence="2 3">1617</strain>
    </source>
</reference>
<proteinExistence type="predicted"/>
<evidence type="ECO:0000313" key="2">
    <source>
        <dbReference type="EMBL" id="AHA65947.1"/>
    </source>
</evidence>
<dbReference type="HOGENOM" id="CLU_3157764_0_0_6"/>
<dbReference type="EMBL" id="CP006736">
    <property type="protein sequence ID" value="AHA65947.1"/>
    <property type="molecule type" value="Genomic_DNA"/>
</dbReference>